<dbReference type="SUPFAM" id="SSF51182">
    <property type="entry name" value="RmlC-like cupins"/>
    <property type="match status" value="1"/>
</dbReference>
<protein>
    <submittedName>
        <fullName evidence="3">Cupin</fullName>
    </submittedName>
</protein>
<sequence>MEKVTIDNVRNEVNPMQVHDVRRPVSDALGTDHFAMNYFELAPGDSFSGGLHTHHDQEEVFYIEEGTAVFEVGKEREQVTVEEGEVIRFEPGEFQMGYAKKENGNEVIGWAMGAPGSTHDWEELESVVSCPECEGEVPHATRINSEGRFEFTCTECGNEFAM</sequence>
<dbReference type="InterPro" id="IPR013096">
    <property type="entry name" value="Cupin_2"/>
</dbReference>
<evidence type="ECO:0000313" key="3">
    <source>
        <dbReference type="EMBL" id="ELY59474.1"/>
    </source>
</evidence>
<dbReference type="Pfam" id="PF07883">
    <property type="entry name" value="Cupin_2"/>
    <property type="match status" value="1"/>
</dbReference>
<dbReference type="OrthoDB" id="190812at2157"/>
<accession>L9XCN4</accession>
<dbReference type="InterPro" id="IPR051610">
    <property type="entry name" value="GPI/OXD"/>
</dbReference>
<keyword evidence="1" id="KW-0479">Metal-binding</keyword>
<dbReference type="Gene3D" id="2.60.120.10">
    <property type="entry name" value="Jelly Rolls"/>
    <property type="match status" value="1"/>
</dbReference>
<evidence type="ECO:0000256" key="1">
    <source>
        <dbReference type="ARBA" id="ARBA00022723"/>
    </source>
</evidence>
<dbReference type="RefSeq" id="WP_005554717.1">
    <property type="nucleotide sequence ID" value="NZ_AOIB01000015.1"/>
</dbReference>
<feature type="domain" description="Cupin type-2" evidence="2">
    <location>
        <begin position="38"/>
        <end position="93"/>
    </location>
</feature>
<dbReference type="PATRIC" id="fig|1227497.3.peg.1374"/>
<dbReference type="GO" id="GO:0046872">
    <property type="term" value="F:metal ion binding"/>
    <property type="evidence" value="ECO:0007669"/>
    <property type="project" value="UniProtKB-KW"/>
</dbReference>
<dbReference type="InterPro" id="IPR014710">
    <property type="entry name" value="RmlC-like_jellyroll"/>
</dbReference>
<dbReference type="EMBL" id="AOIB01000015">
    <property type="protein sequence ID" value="ELY59474.1"/>
    <property type="molecule type" value="Genomic_DNA"/>
</dbReference>
<gene>
    <name evidence="3" type="ORF">C491_06678</name>
</gene>
<reference evidence="3 4" key="1">
    <citation type="journal article" date="2014" name="PLoS Genet.">
        <title>Phylogenetically driven sequencing of extremely halophilic archaea reveals strategies for static and dynamic osmo-response.</title>
        <authorList>
            <person name="Becker E.A."/>
            <person name="Seitzer P.M."/>
            <person name="Tritt A."/>
            <person name="Larsen D."/>
            <person name="Krusor M."/>
            <person name="Yao A.I."/>
            <person name="Wu D."/>
            <person name="Madern D."/>
            <person name="Eisen J.A."/>
            <person name="Darling A.E."/>
            <person name="Facciotti M.T."/>
        </authorList>
    </citation>
    <scope>NUCLEOTIDE SEQUENCE [LARGE SCALE GENOMIC DNA]</scope>
    <source>
        <strain evidence="3 4">DSM 10524</strain>
    </source>
</reference>
<organism evidence="3 4">
    <name type="scientific">Natronococcus amylolyticus DSM 10524</name>
    <dbReference type="NCBI Taxonomy" id="1227497"/>
    <lineage>
        <taxon>Archaea</taxon>
        <taxon>Methanobacteriati</taxon>
        <taxon>Methanobacteriota</taxon>
        <taxon>Stenosarchaea group</taxon>
        <taxon>Halobacteria</taxon>
        <taxon>Halobacteriales</taxon>
        <taxon>Natrialbaceae</taxon>
        <taxon>Natronococcus</taxon>
    </lineage>
</organism>
<evidence type="ECO:0000313" key="4">
    <source>
        <dbReference type="Proteomes" id="UP000011688"/>
    </source>
</evidence>
<keyword evidence="4" id="KW-1185">Reference proteome</keyword>
<dbReference type="AlphaFoldDB" id="L9XCN4"/>
<evidence type="ECO:0000259" key="2">
    <source>
        <dbReference type="Pfam" id="PF07883"/>
    </source>
</evidence>
<dbReference type="PANTHER" id="PTHR35848">
    <property type="entry name" value="OXALATE-BINDING PROTEIN"/>
    <property type="match status" value="1"/>
</dbReference>
<dbReference type="InterPro" id="IPR011051">
    <property type="entry name" value="RmlC_Cupin_sf"/>
</dbReference>
<name>L9XCN4_9EURY</name>
<comment type="caution">
    <text evidence="3">The sequence shown here is derived from an EMBL/GenBank/DDBJ whole genome shotgun (WGS) entry which is preliminary data.</text>
</comment>
<dbReference type="eggNOG" id="arCOG02998">
    <property type="taxonomic scope" value="Archaea"/>
</dbReference>
<proteinExistence type="predicted"/>
<dbReference type="Proteomes" id="UP000011688">
    <property type="component" value="Unassembled WGS sequence"/>
</dbReference>
<dbReference type="PANTHER" id="PTHR35848:SF9">
    <property type="entry name" value="SLL1358 PROTEIN"/>
    <property type="match status" value="1"/>
</dbReference>